<dbReference type="AlphaFoldDB" id="A0A0A0L162"/>
<dbReference type="InterPro" id="IPR006447">
    <property type="entry name" value="Myb_dom_plants"/>
</dbReference>
<evidence type="ECO:0000256" key="2">
    <source>
        <dbReference type="ARBA" id="ARBA00006783"/>
    </source>
</evidence>
<evidence type="ECO:0000256" key="3">
    <source>
        <dbReference type="ARBA" id="ARBA00023015"/>
    </source>
</evidence>
<proteinExistence type="inferred from homology"/>
<dbReference type="PANTHER" id="PTHR31499">
    <property type="entry name" value="MYB FAMILY TRANSCRIPTION FACTOR PHL11"/>
    <property type="match status" value="1"/>
</dbReference>
<evidence type="ECO:0000259" key="7">
    <source>
        <dbReference type="Pfam" id="PF00249"/>
    </source>
</evidence>
<keyword evidence="3" id="KW-0805">Transcription regulation</keyword>
<accession>A0A0A0L162</accession>
<dbReference type="InterPro" id="IPR001005">
    <property type="entry name" value="SANT/Myb"/>
</dbReference>
<evidence type="ECO:0000259" key="8">
    <source>
        <dbReference type="Pfam" id="PF14379"/>
    </source>
</evidence>
<dbReference type="OrthoDB" id="551907at2759"/>
<gene>
    <name evidence="9" type="ORF">Csa_4G499310</name>
</gene>
<name>A0A0A0L162_CUCSA</name>
<dbReference type="PANTHER" id="PTHR31499:SF85">
    <property type="entry name" value="TRANSCRIPTION FACTOR MYB-RELATED FAMILY"/>
    <property type="match status" value="1"/>
</dbReference>
<dbReference type="SUPFAM" id="SSF46689">
    <property type="entry name" value="Homeodomain-like"/>
    <property type="match status" value="1"/>
</dbReference>
<evidence type="ECO:0000313" key="10">
    <source>
        <dbReference type="Proteomes" id="UP000029981"/>
    </source>
</evidence>
<protein>
    <recommendedName>
        <fullName evidence="11">HTH myb-type domain-containing protein</fullName>
    </recommendedName>
</protein>
<keyword evidence="6" id="KW-0539">Nucleus</keyword>
<dbReference type="FunFam" id="1.10.10.60:FF:000002">
    <property type="entry name" value="Myb family transcription factor"/>
    <property type="match status" value="1"/>
</dbReference>
<keyword evidence="10" id="KW-1185">Reference proteome</keyword>
<dbReference type="Gramene" id="KGN54794">
    <property type="protein sequence ID" value="KGN54794"/>
    <property type="gene ID" value="Csa_4G499310"/>
</dbReference>
<dbReference type="InterPro" id="IPR025756">
    <property type="entry name" value="Myb_CC_LHEQLE"/>
</dbReference>
<dbReference type="Proteomes" id="UP000029981">
    <property type="component" value="Chromosome 4"/>
</dbReference>
<reference evidence="9 10" key="2">
    <citation type="journal article" date="2009" name="PLoS ONE">
        <title>An integrated genetic and cytogenetic map of the cucumber genome.</title>
        <authorList>
            <person name="Ren Y."/>
            <person name="Zhang Z."/>
            <person name="Liu J."/>
            <person name="Staub J.E."/>
            <person name="Han Y."/>
            <person name="Cheng Z."/>
            <person name="Li X."/>
            <person name="Lu J."/>
            <person name="Miao H."/>
            <person name="Kang H."/>
            <person name="Xie B."/>
            <person name="Gu X."/>
            <person name="Wang X."/>
            <person name="Du Y."/>
            <person name="Jin W."/>
            <person name="Huang S."/>
        </authorList>
    </citation>
    <scope>NUCLEOTIDE SEQUENCE [LARGE SCALE GENOMIC DNA]</scope>
    <source>
        <strain evidence="10">cv. 9930</strain>
    </source>
</reference>
<sequence>MNAYGIDSKQEIQQNHGLITDYYSQNFRAEQPRRMGACAHLSAMDEVESSQHLNSCPSKPSSTIINLFESPASAFFATEQCMGIPPIQFQSGSSSFNSLSTIFQSSAENFSLDSAEQSGVDSEFSNTLQSVVKSQLCKRSFNGLPKGSFVEHKVFDGSSDTIKKHYSVPFKDQIGCYNSIAQPSFCSTSPRFSCLGGSIGPGSSSSSFSGNGFTTKTRIRWTQDLHEKFVDCVNRLGGAEKATPKAILKLMDSEGLTIFHVKSHLQKYRIAKYMPESAERRCDRRNCMNEVTELDAKTAMQIKDALQLQLDVQRRLHDQLEIQRKLQLQIEEQGKQLKMMFDQQQETNKCFFRTTTTDGLFNKPTPNNSNVLGYIDNPPIPTTVPAVDNIRNAQFPSKIS</sequence>
<dbReference type="GO" id="GO:0003700">
    <property type="term" value="F:DNA-binding transcription factor activity"/>
    <property type="evidence" value="ECO:0007669"/>
    <property type="project" value="InterPro"/>
</dbReference>
<reference evidence="9 10" key="4">
    <citation type="journal article" date="2011" name="BMC Genomics">
        <title>RNA-Seq improves annotation of protein-coding genes in the cucumber genome.</title>
        <authorList>
            <person name="Li Z."/>
            <person name="Zhang Z."/>
            <person name="Yan P."/>
            <person name="Huang S."/>
            <person name="Fei Z."/>
            <person name="Lin K."/>
        </authorList>
    </citation>
    <scope>NUCLEOTIDE SEQUENCE [LARGE SCALE GENOMIC DNA]</scope>
    <source>
        <strain evidence="10">cv. 9930</strain>
    </source>
</reference>
<evidence type="ECO:0000313" key="9">
    <source>
        <dbReference type="EMBL" id="KGN54794.1"/>
    </source>
</evidence>
<evidence type="ECO:0000256" key="4">
    <source>
        <dbReference type="ARBA" id="ARBA00023054"/>
    </source>
</evidence>
<dbReference type="Gene3D" id="1.10.10.60">
    <property type="entry name" value="Homeodomain-like"/>
    <property type="match status" value="1"/>
</dbReference>
<dbReference type="GO" id="GO:0003677">
    <property type="term" value="F:DNA binding"/>
    <property type="evidence" value="ECO:0007669"/>
    <property type="project" value="InterPro"/>
</dbReference>
<dbReference type="InterPro" id="IPR009057">
    <property type="entry name" value="Homeodomain-like_sf"/>
</dbReference>
<dbReference type="KEGG" id="csv:101221638"/>
<evidence type="ECO:0000256" key="5">
    <source>
        <dbReference type="ARBA" id="ARBA00023163"/>
    </source>
</evidence>
<reference evidence="9 10" key="3">
    <citation type="journal article" date="2010" name="BMC Genomics">
        <title>Transcriptome sequencing and comparative analysis of cucumber flowers with different sex types.</title>
        <authorList>
            <person name="Guo S."/>
            <person name="Zheng Y."/>
            <person name="Joung J.G."/>
            <person name="Liu S."/>
            <person name="Zhang Z."/>
            <person name="Crasta O.R."/>
            <person name="Sobral B.W."/>
            <person name="Xu Y."/>
            <person name="Huang S."/>
            <person name="Fei Z."/>
        </authorList>
    </citation>
    <scope>NUCLEOTIDE SEQUENCE [LARGE SCALE GENOMIC DNA]</scope>
    <source>
        <strain evidence="10">cv. 9930</strain>
    </source>
</reference>
<feature type="domain" description="Myb-like" evidence="7">
    <location>
        <begin position="220"/>
        <end position="269"/>
    </location>
</feature>
<organism evidence="9 10">
    <name type="scientific">Cucumis sativus</name>
    <name type="common">Cucumber</name>
    <dbReference type="NCBI Taxonomy" id="3659"/>
    <lineage>
        <taxon>Eukaryota</taxon>
        <taxon>Viridiplantae</taxon>
        <taxon>Streptophyta</taxon>
        <taxon>Embryophyta</taxon>
        <taxon>Tracheophyta</taxon>
        <taxon>Spermatophyta</taxon>
        <taxon>Magnoliopsida</taxon>
        <taxon>eudicotyledons</taxon>
        <taxon>Gunneridae</taxon>
        <taxon>Pentapetalae</taxon>
        <taxon>rosids</taxon>
        <taxon>fabids</taxon>
        <taxon>Cucurbitales</taxon>
        <taxon>Cucurbitaceae</taxon>
        <taxon>Benincaseae</taxon>
        <taxon>Cucumis</taxon>
    </lineage>
</organism>
<dbReference type="STRING" id="3659.A0A0A0L162"/>
<feature type="domain" description="MYB-CC type transcription factor LHEQLE-containing" evidence="8">
    <location>
        <begin position="300"/>
        <end position="347"/>
    </location>
</feature>
<dbReference type="eggNOG" id="ENOG502QW8T">
    <property type="taxonomic scope" value="Eukaryota"/>
</dbReference>
<dbReference type="Pfam" id="PF00249">
    <property type="entry name" value="Myb_DNA-binding"/>
    <property type="match status" value="1"/>
</dbReference>
<evidence type="ECO:0000256" key="6">
    <source>
        <dbReference type="ARBA" id="ARBA00023242"/>
    </source>
</evidence>
<reference evidence="9 10" key="1">
    <citation type="journal article" date="2009" name="Nat. Genet.">
        <title>The genome of the cucumber, Cucumis sativus L.</title>
        <authorList>
            <person name="Huang S."/>
            <person name="Li R."/>
            <person name="Zhang Z."/>
            <person name="Li L."/>
            <person name="Gu X."/>
            <person name="Fan W."/>
            <person name="Lucas W.J."/>
            <person name="Wang X."/>
            <person name="Xie B."/>
            <person name="Ni P."/>
            <person name="Ren Y."/>
            <person name="Zhu H."/>
            <person name="Li J."/>
            <person name="Lin K."/>
            <person name="Jin W."/>
            <person name="Fei Z."/>
            <person name="Li G."/>
            <person name="Staub J."/>
            <person name="Kilian A."/>
            <person name="van der Vossen E.A."/>
            <person name="Wu Y."/>
            <person name="Guo J."/>
            <person name="He J."/>
            <person name="Jia Z."/>
            <person name="Ren Y."/>
            <person name="Tian G."/>
            <person name="Lu Y."/>
            <person name="Ruan J."/>
            <person name="Qian W."/>
            <person name="Wang M."/>
            <person name="Huang Q."/>
            <person name="Li B."/>
            <person name="Xuan Z."/>
            <person name="Cao J."/>
            <person name="Asan"/>
            <person name="Wu Z."/>
            <person name="Zhang J."/>
            <person name="Cai Q."/>
            <person name="Bai Y."/>
            <person name="Zhao B."/>
            <person name="Han Y."/>
            <person name="Li Y."/>
            <person name="Li X."/>
            <person name="Wang S."/>
            <person name="Shi Q."/>
            <person name="Liu S."/>
            <person name="Cho W.K."/>
            <person name="Kim J.Y."/>
            <person name="Xu Y."/>
            <person name="Heller-Uszynska K."/>
            <person name="Miao H."/>
            <person name="Cheng Z."/>
            <person name="Zhang S."/>
            <person name="Wu J."/>
            <person name="Yang Y."/>
            <person name="Kang H."/>
            <person name="Li M."/>
            <person name="Liang H."/>
            <person name="Ren X."/>
            <person name="Shi Z."/>
            <person name="Wen M."/>
            <person name="Jian M."/>
            <person name="Yang H."/>
            <person name="Zhang G."/>
            <person name="Yang Z."/>
            <person name="Chen R."/>
            <person name="Liu S."/>
            <person name="Li J."/>
            <person name="Ma L."/>
            <person name="Liu H."/>
            <person name="Zhou Y."/>
            <person name="Zhao J."/>
            <person name="Fang X."/>
            <person name="Li G."/>
            <person name="Fang L."/>
            <person name="Li Y."/>
            <person name="Liu D."/>
            <person name="Zheng H."/>
            <person name="Zhang Y."/>
            <person name="Qin N."/>
            <person name="Li Z."/>
            <person name="Yang G."/>
            <person name="Yang S."/>
            <person name="Bolund L."/>
            <person name="Kristiansen K."/>
            <person name="Zheng H."/>
            <person name="Li S."/>
            <person name="Zhang X."/>
            <person name="Yang H."/>
            <person name="Wang J."/>
            <person name="Sun R."/>
            <person name="Zhang B."/>
            <person name="Jiang S."/>
            <person name="Wang J."/>
            <person name="Du Y."/>
            <person name="Li S."/>
        </authorList>
    </citation>
    <scope>NUCLEOTIDE SEQUENCE [LARGE SCALE GENOMIC DNA]</scope>
    <source>
        <strain evidence="10">cv. 9930</strain>
    </source>
</reference>
<comment type="subcellular location">
    <subcellularLocation>
        <location evidence="1">Nucleus</location>
    </subcellularLocation>
</comment>
<evidence type="ECO:0008006" key="11">
    <source>
        <dbReference type="Google" id="ProtNLM"/>
    </source>
</evidence>
<comment type="similarity">
    <text evidence="2">Belongs to the MYB-CC family.</text>
</comment>
<evidence type="ECO:0000256" key="1">
    <source>
        <dbReference type="ARBA" id="ARBA00004123"/>
    </source>
</evidence>
<dbReference type="Pfam" id="PF14379">
    <property type="entry name" value="Myb_CC_LHEQLE"/>
    <property type="match status" value="1"/>
</dbReference>
<keyword evidence="5" id="KW-0804">Transcription</keyword>
<dbReference type="InterPro" id="IPR046955">
    <property type="entry name" value="PHR1-like"/>
</dbReference>
<dbReference type="GO" id="GO:0005634">
    <property type="term" value="C:nucleus"/>
    <property type="evidence" value="ECO:0007669"/>
    <property type="project" value="UniProtKB-SubCell"/>
</dbReference>
<keyword evidence="4" id="KW-0175">Coiled coil</keyword>
<dbReference type="EMBL" id="CM002925">
    <property type="protein sequence ID" value="KGN54794.1"/>
    <property type="molecule type" value="Genomic_DNA"/>
</dbReference>
<dbReference type="NCBIfam" id="TIGR01557">
    <property type="entry name" value="myb_SHAQKYF"/>
    <property type="match status" value="1"/>
</dbReference>